<proteinExistence type="predicted"/>
<dbReference type="EMBL" id="UPTC01000015">
    <property type="protein sequence ID" value="VBB25430.1"/>
    <property type="molecule type" value="Genomic_DNA"/>
</dbReference>
<keyword evidence="1" id="KW-0732">Signal</keyword>
<dbReference type="Proteomes" id="UP000276991">
    <property type="component" value="Unassembled WGS sequence"/>
</dbReference>
<keyword evidence="3" id="KW-1185">Reference proteome</keyword>
<gene>
    <name evidence="2" type="ORF">NAV_LOCUS260</name>
</gene>
<evidence type="ECO:0000313" key="3">
    <source>
        <dbReference type="Proteomes" id="UP000276991"/>
    </source>
</evidence>
<evidence type="ECO:0000313" key="2">
    <source>
        <dbReference type="EMBL" id="VBB25430.1"/>
    </source>
</evidence>
<dbReference type="AlphaFoldDB" id="A0A498S2B3"/>
<name>A0A498S2B3_ACAVI</name>
<protein>
    <submittedName>
        <fullName evidence="2">Uncharacterized protein</fullName>
    </submittedName>
</protein>
<accession>A0A498S2B3</accession>
<evidence type="ECO:0000256" key="1">
    <source>
        <dbReference type="SAM" id="SignalP"/>
    </source>
</evidence>
<dbReference type="OrthoDB" id="5867016at2759"/>
<feature type="chain" id="PRO_5019795597" evidence="1">
    <location>
        <begin position="18"/>
        <end position="203"/>
    </location>
</feature>
<feature type="signal peptide" evidence="1">
    <location>
        <begin position="1"/>
        <end position="17"/>
    </location>
</feature>
<reference evidence="2 3" key="1">
    <citation type="submission" date="2018-08" db="EMBL/GenBank/DDBJ databases">
        <authorList>
            <person name="Laetsch R D."/>
            <person name="Stevens L."/>
            <person name="Kumar S."/>
            <person name="Blaxter L. M."/>
        </authorList>
    </citation>
    <scope>NUCLEOTIDE SEQUENCE [LARGE SCALE GENOMIC DNA]</scope>
</reference>
<organism evidence="2 3">
    <name type="scientific">Acanthocheilonema viteae</name>
    <name type="common">Filarial nematode worm</name>
    <name type="synonym">Dipetalonema viteae</name>
    <dbReference type="NCBI Taxonomy" id="6277"/>
    <lineage>
        <taxon>Eukaryota</taxon>
        <taxon>Metazoa</taxon>
        <taxon>Ecdysozoa</taxon>
        <taxon>Nematoda</taxon>
        <taxon>Chromadorea</taxon>
        <taxon>Rhabditida</taxon>
        <taxon>Spirurina</taxon>
        <taxon>Spiruromorpha</taxon>
        <taxon>Filarioidea</taxon>
        <taxon>Onchocercidae</taxon>
        <taxon>Acanthocheilonema</taxon>
    </lineage>
</organism>
<sequence length="203" mass="22935">MRFRFFVACMFFWSVVSLCMLLWCASVSPTPTGASSRDDVSAVTLNEPTTFCTFITYNNNTPSSLDINDNEVEECIREIRKADWKEVHIVSDDTNSGMKQFFYIFEEPFGPKNTTCFSKNTTGEIYNITIACVNFTEPSAAFNDTTEYHNWNISSTASYPNYTSTIMVVAFYTSDVIQSRLINEVASETFAGKVDSDSPRWTG</sequence>